<evidence type="ECO:0000313" key="6">
    <source>
        <dbReference type="Proteomes" id="UP000749646"/>
    </source>
</evidence>
<organism evidence="5 6">
    <name type="scientific">Modicella reniformis</name>
    <dbReference type="NCBI Taxonomy" id="1440133"/>
    <lineage>
        <taxon>Eukaryota</taxon>
        <taxon>Fungi</taxon>
        <taxon>Fungi incertae sedis</taxon>
        <taxon>Mucoromycota</taxon>
        <taxon>Mortierellomycotina</taxon>
        <taxon>Mortierellomycetes</taxon>
        <taxon>Mortierellales</taxon>
        <taxon>Mortierellaceae</taxon>
        <taxon>Modicella</taxon>
    </lineage>
</organism>
<name>A0A9P6MDK4_9FUNG</name>
<feature type="compositionally biased region" description="Polar residues" evidence="4">
    <location>
        <begin position="249"/>
        <end position="261"/>
    </location>
</feature>
<keyword evidence="6" id="KW-1185">Reference proteome</keyword>
<dbReference type="PANTHER" id="PTHR24113">
    <property type="entry name" value="RAN GTPASE-ACTIVATING PROTEIN 1"/>
    <property type="match status" value="1"/>
</dbReference>
<feature type="non-terminal residue" evidence="5">
    <location>
        <position position="1"/>
    </location>
</feature>
<feature type="region of interest" description="Disordered" evidence="4">
    <location>
        <begin position="287"/>
        <end position="306"/>
    </location>
</feature>
<protein>
    <recommendedName>
        <fullName evidence="7">F-box domain-containing protein</fullName>
    </recommendedName>
</protein>
<dbReference type="Proteomes" id="UP000749646">
    <property type="component" value="Unassembled WGS sequence"/>
</dbReference>
<keyword evidence="2" id="KW-0433">Leucine-rich repeat</keyword>
<dbReference type="InterPro" id="IPR032675">
    <property type="entry name" value="LRR_dom_sf"/>
</dbReference>
<gene>
    <name evidence="5" type="ORF">BGZ65_010530</name>
</gene>
<dbReference type="Gene3D" id="3.80.10.10">
    <property type="entry name" value="Ribonuclease Inhibitor"/>
    <property type="match status" value="1"/>
</dbReference>
<dbReference type="OrthoDB" id="333024at2759"/>
<proteinExistence type="predicted"/>
<evidence type="ECO:0008006" key="7">
    <source>
        <dbReference type="Google" id="ProtNLM"/>
    </source>
</evidence>
<dbReference type="InterPro" id="IPR027038">
    <property type="entry name" value="RanGap"/>
</dbReference>
<comment type="caution">
    <text evidence="5">The sequence shown here is derived from an EMBL/GenBank/DDBJ whole genome shotgun (WGS) entry which is preliminary data.</text>
</comment>
<dbReference type="PANTHER" id="PTHR24113:SF12">
    <property type="entry name" value="RAN GTPASE-ACTIVATING PROTEIN 1"/>
    <property type="match status" value="1"/>
</dbReference>
<dbReference type="GO" id="GO:0005829">
    <property type="term" value="C:cytosol"/>
    <property type="evidence" value="ECO:0007669"/>
    <property type="project" value="TreeGrafter"/>
</dbReference>
<dbReference type="GO" id="GO:0048471">
    <property type="term" value="C:perinuclear region of cytoplasm"/>
    <property type="evidence" value="ECO:0007669"/>
    <property type="project" value="TreeGrafter"/>
</dbReference>
<dbReference type="GO" id="GO:0031267">
    <property type="term" value="F:small GTPase binding"/>
    <property type="evidence" value="ECO:0007669"/>
    <property type="project" value="TreeGrafter"/>
</dbReference>
<feature type="compositionally biased region" description="Polar residues" evidence="4">
    <location>
        <begin position="217"/>
        <end position="234"/>
    </location>
</feature>
<keyword evidence="1" id="KW-0343">GTPase activation</keyword>
<dbReference type="SUPFAM" id="SSF52047">
    <property type="entry name" value="RNI-like"/>
    <property type="match status" value="1"/>
</dbReference>
<dbReference type="AlphaFoldDB" id="A0A9P6MDK4"/>
<evidence type="ECO:0000256" key="2">
    <source>
        <dbReference type="ARBA" id="ARBA00022614"/>
    </source>
</evidence>
<sequence length="394" mass="43443">QNHIGHGQSVVGMRALAELLKINKFLREINLSYNLLSSCAVQELMKGVAVNSTLESIIFTNCCITTEGAIAIAEILPSTIGLQNLGLTENPDIAVEGYWALATNLAKNRSMKGIQLDYNSEDRHVLYESIQCSLTKNFLWQQAVYTATCRILTLSRIVLLGRPADQKMAQPQLLQRQQSGGGAWNLLKKVRLGRSGSASSMASILTLGRSRRISVEPASSPSNSADGSAEVQSLAQKNCRRVNLPYSPPSQTEHLFNHQQQQLMDQENPLQGPPYQHRSRLSSSSMLLQAPEGQPSTPSGSRTTTTTIPEYNAHKMMTSLANMPHEIFESICAYLDPGQDMTIAQIRSTIQMAGNKSTLSESHTKAAMLEHVFRSRYIPPVGMRYSIKDANERI</sequence>
<feature type="region of interest" description="Disordered" evidence="4">
    <location>
        <begin position="242"/>
        <end position="261"/>
    </location>
</feature>
<keyword evidence="3" id="KW-0677">Repeat</keyword>
<dbReference type="EMBL" id="JAAAHW010001713">
    <property type="protein sequence ID" value="KAF9993887.1"/>
    <property type="molecule type" value="Genomic_DNA"/>
</dbReference>
<evidence type="ECO:0000313" key="5">
    <source>
        <dbReference type="EMBL" id="KAF9993887.1"/>
    </source>
</evidence>
<dbReference type="GO" id="GO:0005096">
    <property type="term" value="F:GTPase activator activity"/>
    <property type="evidence" value="ECO:0007669"/>
    <property type="project" value="UniProtKB-KW"/>
</dbReference>
<reference evidence="5" key="1">
    <citation type="journal article" date="2020" name="Fungal Divers.">
        <title>Resolving the Mortierellaceae phylogeny through synthesis of multi-gene phylogenetics and phylogenomics.</title>
        <authorList>
            <person name="Vandepol N."/>
            <person name="Liber J."/>
            <person name="Desiro A."/>
            <person name="Na H."/>
            <person name="Kennedy M."/>
            <person name="Barry K."/>
            <person name="Grigoriev I.V."/>
            <person name="Miller A.N."/>
            <person name="O'Donnell K."/>
            <person name="Stajich J.E."/>
            <person name="Bonito G."/>
        </authorList>
    </citation>
    <scope>NUCLEOTIDE SEQUENCE</scope>
    <source>
        <strain evidence="5">MES-2147</strain>
    </source>
</reference>
<dbReference type="SMART" id="SM00368">
    <property type="entry name" value="LRR_RI"/>
    <property type="match status" value="2"/>
</dbReference>
<feature type="compositionally biased region" description="Low complexity" evidence="4">
    <location>
        <begin position="295"/>
        <end position="306"/>
    </location>
</feature>
<feature type="region of interest" description="Disordered" evidence="4">
    <location>
        <begin position="214"/>
        <end position="234"/>
    </location>
</feature>
<accession>A0A9P6MDK4</accession>
<evidence type="ECO:0000256" key="4">
    <source>
        <dbReference type="SAM" id="MobiDB-lite"/>
    </source>
</evidence>
<evidence type="ECO:0000256" key="1">
    <source>
        <dbReference type="ARBA" id="ARBA00022468"/>
    </source>
</evidence>
<dbReference type="GO" id="GO:0006913">
    <property type="term" value="P:nucleocytoplasmic transport"/>
    <property type="evidence" value="ECO:0007669"/>
    <property type="project" value="TreeGrafter"/>
</dbReference>
<dbReference type="GO" id="GO:0005634">
    <property type="term" value="C:nucleus"/>
    <property type="evidence" value="ECO:0007669"/>
    <property type="project" value="TreeGrafter"/>
</dbReference>
<evidence type="ECO:0000256" key="3">
    <source>
        <dbReference type="ARBA" id="ARBA00022737"/>
    </source>
</evidence>